<comment type="caution">
    <text evidence="1">The sequence shown here is derived from an EMBL/GenBank/DDBJ whole genome shotgun (WGS) entry which is preliminary data.</text>
</comment>
<organism evidence="1">
    <name type="scientific">marine sediment metagenome</name>
    <dbReference type="NCBI Taxonomy" id="412755"/>
    <lineage>
        <taxon>unclassified sequences</taxon>
        <taxon>metagenomes</taxon>
        <taxon>ecological metagenomes</taxon>
    </lineage>
</organism>
<sequence>MTPENVHYGMAQKIYEDRVEVLKSAFGLNPKRFKGNVPKPPVLPKAVWINKPETDSVLYD</sequence>
<accession>X1FPW7</accession>
<gene>
    <name evidence="1" type="ORF">S03H2_13036</name>
</gene>
<evidence type="ECO:0000313" key="1">
    <source>
        <dbReference type="EMBL" id="GAH34550.1"/>
    </source>
</evidence>
<name>X1FPW7_9ZZZZ</name>
<reference evidence="1" key="1">
    <citation type="journal article" date="2014" name="Front. Microbiol.">
        <title>High frequency of phylogenetically diverse reductive dehalogenase-homologous genes in deep subseafloor sedimentary metagenomes.</title>
        <authorList>
            <person name="Kawai M."/>
            <person name="Futagami T."/>
            <person name="Toyoda A."/>
            <person name="Takaki Y."/>
            <person name="Nishi S."/>
            <person name="Hori S."/>
            <person name="Arai W."/>
            <person name="Tsubouchi T."/>
            <person name="Morono Y."/>
            <person name="Uchiyama I."/>
            <person name="Ito T."/>
            <person name="Fujiyama A."/>
            <person name="Inagaki F."/>
            <person name="Takami H."/>
        </authorList>
    </citation>
    <scope>NUCLEOTIDE SEQUENCE</scope>
    <source>
        <strain evidence="1">Expedition CK06-06</strain>
    </source>
</reference>
<dbReference type="AlphaFoldDB" id="X1FPW7"/>
<dbReference type="EMBL" id="BARU01006623">
    <property type="protein sequence ID" value="GAH34550.1"/>
    <property type="molecule type" value="Genomic_DNA"/>
</dbReference>
<protein>
    <submittedName>
        <fullName evidence="1">Uncharacterized protein</fullName>
    </submittedName>
</protein>
<proteinExistence type="predicted"/>